<name>A0A1V4SGD9_RUMHU</name>
<feature type="compositionally biased region" description="Polar residues" evidence="5">
    <location>
        <begin position="1370"/>
        <end position="1392"/>
    </location>
</feature>
<dbReference type="CDD" id="cd00757">
    <property type="entry name" value="ThiF_MoeB_HesA_family"/>
    <property type="match status" value="1"/>
</dbReference>
<dbReference type="Gene3D" id="3.30.300.30">
    <property type="match status" value="1"/>
</dbReference>
<feature type="domain" description="Carrier" evidence="6">
    <location>
        <begin position="1499"/>
        <end position="1573"/>
    </location>
</feature>
<dbReference type="CDD" id="cd05930">
    <property type="entry name" value="A_NRPS"/>
    <property type="match status" value="1"/>
</dbReference>
<dbReference type="InterPro" id="IPR001242">
    <property type="entry name" value="Condensation_dom"/>
</dbReference>
<dbReference type="Gene3D" id="3.40.50.720">
    <property type="entry name" value="NAD(P)-binding Rossmann-like Domain"/>
    <property type="match status" value="1"/>
</dbReference>
<dbReference type="Pfam" id="PF13193">
    <property type="entry name" value="AMP-binding_C"/>
    <property type="match status" value="1"/>
</dbReference>
<dbReference type="GO" id="GO:0008610">
    <property type="term" value="P:lipid biosynthetic process"/>
    <property type="evidence" value="ECO:0007669"/>
    <property type="project" value="UniProtKB-ARBA"/>
</dbReference>
<dbReference type="FunFam" id="1.10.1200.10:FF:000005">
    <property type="entry name" value="Nonribosomal peptide synthetase 1"/>
    <property type="match status" value="1"/>
</dbReference>
<keyword evidence="2" id="KW-0596">Phosphopantetheine</keyword>
<feature type="region of interest" description="Disordered" evidence="5">
    <location>
        <begin position="1369"/>
        <end position="1399"/>
    </location>
</feature>
<gene>
    <name evidence="7" type="primary">lgrB</name>
    <name evidence="7" type="ORF">CLHUN_37550</name>
</gene>
<evidence type="ECO:0000259" key="6">
    <source>
        <dbReference type="PROSITE" id="PS50075"/>
    </source>
</evidence>
<dbReference type="GO" id="GO:0008641">
    <property type="term" value="F:ubiquitin-like modifier activating enzyme activity"/>
    <property type="evidence" value="ECO:0007669"/>
    <property type="project" value="InterPro"/>
</dbReference>
<evidence type="ECO:0000313" key="8">
    <source>
        <dbReference type="Proteomes" id="UP000191554"/>
    </source>
</evidence>
<dbReference type="Pfam" id="PF00501">
    <property type="entry name" value="AMP-binding"/>
    <property type="match status" value="1"/>
</dbReference>
<dbReference type="SUPFAM" id="SSF52777">
    <property type="entry name" value="CoA-dependent acyltransferases"/>
    <property type="match status" value="4"/>
</dbReference>
<dbReference type="SUPFAM" id="SSF47336">
    <property type="entry name" value="ACP-like"/>
    <property type="match status" value="2"/>
</dbReference>
<proteinExistence type="predicted"/>
<feature type="domain" description="Carrier" evidence="6">
    <location>
        <begin position="1397"/>
        <end position="1471"/>
    </location>
</feature>
<dbReference type="InterPro" id="IPR041464">
    <property type="entry name" value="TubC_N"/>
</dbReference>
<keyword evidence="8" id="KW-1185">Reference proteome</keyword>
<dbReference type="InterPro" id="IPR045851">
    <property type="entry name" value="AMP-bd_C_sf"/>
</dbReference>
<feature type="region of interest" description="Disordered" evidence="5">
    <location>
        <begin position="1474"/>
        <end position="1493"/>
    </location>
</feature>
<dbReference type="InterPro" id="IPR036736">
    <property type="entry name" value="ACP-like_sf"/>
</dbReference>
<dbReference type="CDD" id="cd19531">
    <property type="entry name" value="LCL_NRPS-like"/>
    <property type="match status" value="1"/>
</dbReference>
<evidence type="ECO:0000256" key="2">
    <source>
        <dbReference type="ARBA" id="ARBA00022450"/>
    </source>
</evidence>
<dbReference type="GO" id="GO:0005737">
    <property type="term" value="C:cytoplasm"/>
    <property type="evidence" value="ECO:0007669"/>
    <property type="project" value="TreeGrafter"/>
</dbReference>
<dbReference type="InterPro" id="IPR025110">
    <property type="entry name" value="AMP-bd_C"/>
</dbReference>
<evidence type="ECO:0000256" key="1">
    <source>
        <dbReference type="ARBA" id="ARBA00001957"/>
    </source>
</evidence>
<protein>
    <submittedName>
        <fullName evidence="7">Linear gramicidin synthase subunit B</fullName>
    </submittedName>
</protein>
<dbReference type="RefSeq" id="WP_165755797.1">
    <property type="nucleotide sequence ID" value="NZ_MZGX01000030.1"/>
</dbReference>
<dbReference type="InterPro" id="IPR000873">
    <property type="entry name" value="AMP-dep_synth/lig_dom"/>
</dbReference>
<dbReference type="InterPro" id="IPR023213">
    <property type="entry name" value="CAT-like_dom_sf"/>
</dbReference>
<dbReference type="Pfam" id="PF00899">
    <property type="entry name" value="ThiF"/>
    <property type="match status" value="1"/>
</dbReference>
<dbReference type="PANTHER" id="PTHR45527:SF1">
    <property type="entry name" value="FATTY ACID SYNTHASE"/>
    <property type="match status" value="1"/>
</dbReference>
<dbReference type="Gene3D" id="3.30.559.30">
    <property type="entry name" value="Nonribosomal peptide synthetase, condensation domain"/>
    <property type="match status" value="2"/>
</dbReference>
<dbReference type="PROSITE" id="PS50075">
    <property type="entry name" value="CARRIER"/>
    <property type="match status" value="2"/>
</dbReference>
<dbReference type="GO" id="GO:0017000">
    <property type="term" value="P:antibiotic biosynthetic process"/>
    <property type="evidence" value="ECO:0007669"/>
    <property type="project" value="UniProtKB-KW"/>
</dbReference>
<dbReference type="Gene3D" id="3.40.50.12780">
    <property type="entry name" value="N-terminal domain of ligase-like"/>
    <property type="match status" value="2"/>
</dbReference>
<sequence>MSITVFLAELQKMDIRLWLEEGRLRYSAPEGALTEEVRKEILARRQDIIDFLQAVRHSERTRENSLMPEPRPEKIPLSYAQKWLWLYSQKESSSFAYNIPAALRLKGQLKVAALKASIDEIVRRHEVLRTTFHMDDNELYQVILPELEIHLPVTDLKHLEASQREEKVNEYLNMETRLPFSLEAGPLLRAALLVLAEDEYALLITLHHIVSDNWSLNVFMGELAELYKSYCTGVPAGLPAPDIQYADYAIWQKTSLSGDSLKEHLIYWKERLKNIAAVPALPTDFMRAGVQTHNSIRQYMLLSPRLTQKLKEMSRSRNCTLYITVLSAFQVLLQQYTGFKDILVGTPVAGRTHKELEKLIGVFINTVVLWNSPEQQESFVELLQKVKKTTGEAFAHQEVPLEMLAEELQDPQNPQGQSRRPLFQVLFNMFSASFELELPGLKMTPFSLEVIGAQNLNSKFDIALLVIEHREGLQVDFSFNADVFAESTAIWLMKHFNALLEAIAENPDGLLCRLPELKPLEHLKIRPDNPFTPFERAEIDQTLIERFEQQVSKWPRQVALQSGTRSLSYSELNQLANGIGRMLLEKHDQGPGLSKEEKLRYGRQIILDGWGIEAQEKLKEVTVFAAGAGGSGSPTIMQLALLGVGNIIICDFDKVELSNLNRQALHDESRLGMNKAESAALTVRRMNPNVNVTARAEKLTRENIAELAGGASIIFDNLDDLEAKFVVSEYAVTRGIPHVISSMIERSSYSAVLHSPYTPCFHCLYDSGRLETVRQLRREKSGWDKVPNPVASPALFLSTGFACNEALKIILGLENVAYNKYFFFNQQASERLPATNGFKIVTYPFSEHFKELCKKQGFDWEKGFSGRFVEEITIEKNPACPMCGSRAEDVPGRLQGIPASTGFQAGREGSVDRLRSASPGQQTVALLLEHDVEMVAGILGVLKSGNIFVTMDSSYPEERLAYILEDTGSRIILTDDANQALAYSVRDKVSPGIRVLNMKELQHAGSSENLPVMGRPEALAYIMYTSGSSGHPKGVMQSNRNVLHYIMNYTNGTQISRQDRLSLIPSFSFSAAMMDTFAALLNGAALCLFNFREKGPAELGKWLVNEAISVYHSVPTVFRQLMAAVTADMSFPALRLIDFGGEAVSSADVQLYKKYCPDSCILVNGLGATELNVIRQYCINKETDISGKLVPVGYPVADTEIMLVDEDGREVGYNCPGEIVIKSEFLSPGYWGLEEQTGLVFRTDPEDSTRRLYYTGDMGRLRTDGCLEHLGRKDLQVKIRGIRIEPAEIETALLEVAAVRETAVVAEDNIHGDRQLVAYMVEDSQTGLELRELLDHLNERLPGYMVPSAFVKVEAFPLTLTGKVDRRRLTQQNSGLKQTGKASTLTASQPHSGTEAGRNTRTEELLCNIWKKVLKLEQVDVNDDFFQIGGDSLSGLRMIDLAHQEGLKLNPSQLSQCRTISKLACTISEKAQAVSEQTADAHRQQPAGERMETNTLPAAPQDETEELLWVIWQKVLKLEQVNVHDDFFQIGGDSLSGLRMIDLAHQQGLRLTPTQLSQSRTISRLAQVLRSAGDKNTAVNTGSRSEETSAPDGRIPVTSSQAWYLSTASQRNEPERFNLFTLLEVDHSFKPLLLREAVVCIMDSHQALRARFAEEDGCWRQYIVEVSEDVPFETFDLTGLPENEQKLAIEDACHQLQDSFDLTNGPLFGVAHFTLGAEIPERLFIVMHHIVGDNYSFGIILRELQNYYFQLVQTGHVEPRKEITAFPEFAGNLFAYCRSPRLEAEVDYWMGLPWEKVAKLKTDFPQYEGKNSEGSNRKFTVCLSEAETKKLVSHIPKLYQTTPEKLLIICLAETIGQWLDKDWIYIEAVDLGRTSNLFSENMDLSHTVGWISSARSLVLQRPDEETAPVYNRIRYLDEQINKIPGQGTGYTFLARLGDEGNSAVRRLQSEYQERQLFFNYLGQEENEPAGIRIAKENPGLRNHPDELRTFLLECICFIKEDRLYQQWNYSCNIHRQSTIEFIADKYMTYLKNVIEQAETFK</sequence>
<dbReference type="Pfam" id="PF00550">
    <property type="entry name" value="PP-binding"/>
    <property type="match status" value="2"/>
</dbReference>
<comment type="cofactor">
    <cofactor evidence="1">
        <name>pantetheine 4'-phosphate</name>
        <dbReference type="ChEBI" id="CHEBI:47942"/>
    </cofactor>
</comment>
<dbReference type="Gene3D" id="1.10.10.1830">
    <property type="entry name" value="Non-ribosomal peptide synthase, adenylation domain"/>
    <property type="match status" value="1"/>
</dbReference>
<dbReference type="Pfam" id="PF00668">
    <property type="entry name" value="Condensation"/>
    <property type="match status" value="2"/>
</dbReference>
<dbReference type="GO" id="GO:0044550">
    <property type="term" value="P:secondary metabolite biosynthetic process"/>
    <property type="evidence" value="ECO:0007669"/>
    <property type="project" value="TreeGrafter"/>
</dbReference>
<dbReference type="PANTHER" id="PTHR45527">
    <property type="entry name" value="NONRIBOSOMAL PEPTIDE SYNTHETASE"/>
    <property type="match status" value="1"/>
</dbReference>
<dbReference type="InterPro" id="IPR042099">
    <property type="entry name" value="ANL_N_sf"/>
</dbReference>
<dbReference type="InterPro" id="IPR000594">
    <property type="entry name" value="ThiF_NAD_FAD-bd"/>
</dbReference>
<keyword evidence="3" id="KW-0597">Phosphoprotein</keyword>
<feature type="region of interest" description="Disordered" evidence="5">
    <location>
        <begin position="1573"/>
        <end position="1593"/>
    </location>
</feature>
<accession>A0A1V4SGD9</accession>
<evidence type="ECO:0000313" key="7">
    <source>
        <dbReference type="EMBL" id="OPX42337.1"/>
    </source>
</evidence>
<dbReference type="GO" id="GO:0031177">
    <property type="term" value="F:phosphopantetheine binding"/>
    <property type="evidence" value="ECO:0007669"/>
    <property type="project" value="InterPro"/>
</dbReference>
<dbReference type="EMBL" id="MZGX01000030">
    <property type="protein sequence ID" value="OPX42337.1"/>
    <property type="molecule type" value="Genomic_DNA"/>
</dbReference>
<keyword evidence="4" id="KW-0045">Antibiotic biosynthesis</keyword>
<dbReference type="Pfam" id="PF18563">
    <property type="entry name" value="TubC_N"/>
    <property type="match status" value="1"/>
</dbReference>
<organism evidence="7 8">
    <name type="scientific">Ruminiclostridium hungatei</name>
    <name type="common">Clostridium hungatei</name>
    <dbReference type="NCBI Taxonomy" id="48256"/>
    <lineage>
        <taxon>Bacteria</taxon>
        <taxon>Bacillati</taxon>
        <taxon>Bacillota</taxon>
        <taxon>Clostridia</taxon>
        <taxon>Eubacteriales</taxon>
        <taxon>Oscillospiraceae</taxon>
        <taxon>Ruminiclostridium</taxon>
    </lineage>
</organism>
<dbReference type="InterPro" id="IPR009081">
    <property type="entry name" value="PP-bd_ACP"/>
</dbReference>
<evidence type="ECO:0000256" key="3">
    <source>
        <dbReference type="ARBA" id="ARBA00022553"/>
    </source>
</evidence>
<dbReference type="PROSITE" id="PS00012">
    <property type="entry name" value="PHOSPHOPANTETHEINE"/>
    <property type="match status" value="2"/>
</dbReference>
<dbReference type="GO" id="GO:0043041">
    <property type="term" value="P:amino acid activation for nonribosomal peptide biosynthetic process"/>
    <property type="evidence" value="ECO:0007669"/>
    <property type="project" value="TreeGrafter"/>
</dbReference>
<dbReference type="SMART" id="SM00823">
    <property type="entry name" value="PKS_PP"/>
    <property type="match status" value="2"/>
</dbReference>
<comment type="caution">
    <text evidence="7">The sequence shown here is derived from an EMBL/GenBank/DDBJ whole genome shotgun (WGS) entry which is preliminary data.</text>
</comment>
<dbReference type="SUPFAM" id="SSF56801">
    <property type="entry name" value="Acetyl-CoA synthetase-like"/>
    <property type="match status" value="2"/>
</dbReference>
<dbReference type="Gene3D" id="1.10.1200.10">
    <property type="entry name" value="ACP-like"/>
    <property type="match status" value="2"/>
</dbReference>
<reference evidence="7 8" key="1">
    <citation type="submission" date="2017-03" db="EMBL/GenBank/DDBJ databases">
        <title>Genome sequence of Clostridium hungatei DSM 14427.</title>
        <authorList>
            <person name="Poehlein A."/>
            <person name="Daniel R."/>
        </authorList>
    </citation>
    <scope>NUCLEOTIDE SEQUENCE [LARGE SCALE GENOMIC DNA]</scope>
    <source>
        <strain evidence="7 8">DSM 14427</strain>
    </source>
</reference>
<dbReference type="SUPFAM" id="SSF69572">
    <property type="entry name" value="Activating enzymes of the ubiquitin-like proteins"/>
    <property type="match status" value="1"/>
</dbReference>
<dbReference type="InterPro" id="IPR044894">
    <property type="entry name" value="TubC_N_sf"/>
</dbReference>
<evidence type="ECO:0000256" key="4">
    <source>
        <dbReference type="ARBA" id="ARBA00023194"/>
    </source>
</evidence>
<dbReference type="InterPro" id="IPR035985">
    <property type="entry name" value="Ubiquitin-activating_enz"/>
</dbReference>
<dbReference type="InterPro" id="IPR006162">
    <property type="entry name" value="Ppantetheine_attach_site"/>
</dbReference>
<dbReference type="Proteomes" id="UP000191554">
    <property type="component" value="Unassembled WGS sequence"/>
</dbReference>
<evidence type="ECO:0000256" key="5">
    <source>
        <dbReference type="SAM" id="MobiDB-lite"/>
    </source>
</evidence>
<dbReference type="Gene3D" id="3.30.559.10">
    <property type="entry name" value="Chloramphenicol acetyltransferase-like domain"/>
    <property type="match status" value="2"/>
</dbReference>
<dbReference type="PROSITE" id="PS00455">
    <property type="entry name" value="AMP_BINDING"/>
    <property type="match status" value="1"/>
</dbReference>
<dbReference type="InterPro" id="IPR020806">
    <property type="entry name" value="PKS_PP-bd"/>
</dbReference>
<dbReference type="FunFam" id="3.30.559.10:FF:000012">
    <property type="entry name" value="Non-ribosomal peptide synthetase"/>
    <property type="match status" value="1"/>
</dbReference>
<dbReference type="STRING" id="48256.CLHUN_37550"/>
<dbReference type="InterPro" id="IPR020845">
    <property type="entry name" value="AMP-binding_CS"/>
</dbReference>